<evidence type="ECO:0000313" key="2">
    <source>
        <dbReference type="Proteomes" id="UP000053617"/>
    </source>
</evidence>
<dbReference type="GeneID" id="25294296"/>
<dbReference type="STRING" id="1442369.A0A0D2H4K9"/>
<dbReference type="HOGENOM" id="CLU_1856406_0_0_1"/>
<reference evidence="1 2" key="1">
    <citation type="submission" date="2015-01" db="EMBL/GenBank/DDBJ databases">
        <title>The Genome Sequence of Rhinocladiella mackenzie CBS 650.93.</title>
        <authorList>
            <consortium name="The Broad Institute Genomics Platform"/>
            <person name="Cuomo C."/>
            <person name="de Hoog S."/>
            <person name="Gorbushina A."/>
            <person name="Stielow B."/>
            <person name="Teixiera M."/>
            <person name="Abouelleil A."/>
            <person name="Chapman S.B."/>
            <person name="Priest M."/>
            <person name="Young S.K."/>
            <person name="Wortman J."/>
            <person name="Nusbaum C."/>
            <person name="Birren B."/>
        </authorList>
    </citation>
    <scope>NUCLEOTIDE SEQUENCE [LARGE SCALE GENOMIC DNA]</scope>
    <source>
        <strain evidence="1 2">CBS 650.93</strain>
    </source>
</reference>
<accession>A0A0D2H4K9</accession>
<protein>
    <submittedName>
        <fullName evidence="1">Uncharacterized protein</fullName>
    </submittedName>
</protein>
<dbReference type="EMBL" id="KN847478">
    <property type="protein sequence ID" value="KIX05353.1"/>
    <property type="molecule type" value="Genomic_DNA"/>
</dbReference>
<dbReference type="VEuPathDB" id="FungiDB:Z518_06225"/>
<dbReference type="RefSeq" id="XP_013272489.1">
    <property type="nucleotide sequence ID" value="XM_013417035.1"/>
</dbReference>
<dbReference type="OrthoDB" id="9997102at2759"/>
<sequence>MHNSPVSWPPGGGQVAAPEGMNAVEFDWLALQLLRYRSNVNFLTGENFYYLISSEISDPAPSMNGFIDYAVEKYDVGGFIMLAGNSVEQGGFHIGKIAAKLRAGLGRKIEHIRLSLEDIFNVVSSMDSQSITLNDLPG</sequence>
<name>A0A0D2H4K9_9EURO</name>
<dbReference type="Proteomes" id="UP000053617">
    <property type="component" value="Unassembled WGS sequence"/>
</dbReference>
<organism evidence="1 2">
    <name type="scientific">Rhinocladiella mackenziei CBS 650.93</name>
    <dbReference type="NCBI Taxonomy" id="1442369"/>
    <lineage>
        <taxon>Eukaryota</taxon>
        <taxon>Fungi</taxon>
        <taxon>Dikarya</taxon>
        <taxon>Ascomycota</taxon>
        <taxon>Pezizomycotina</taxon>
        <taxon>Eurotiomycetes</taxon>
        <taxon>Chaetothyriomycetidae</taxon>
        <taxon>Chaetothyriales</taxon>
        <taxon>Herpotrichiellaceae</taxon>
        <taxon>Rhinocladiella</taxon>
    </lineage>
</organism>
<keyword evidence="2" id="KW-1185">Reference proteome</keyword>
<dbReference type="AlphaFoldDB" id="A0A0D2H4K9"/>
<proteinExistence type="predicted"/>
<gene>
    <name evidence="1" type="ORF">Z518_06225</name>
</gene>
<evidence type="ECO:0000313" key="1">
    <source>
        <dbReference type="EMBL" id="KIX05353.1"/>
    </source>
</evidence>